<gene>
    <name evidence="1" type="ORF">HHI36_017038</name>
</gene>
<dbReference type="EMBL" id="JABFTP020000124">
    <property type="protein sequence ID" value="KAL3279529.1"/>
    <property type="molecule type" value="Genomic_DNA"/>
</dbReference>
<sequence>MDAETVAAMLLLKDEEEADMLQLLSSTRNETNVLYKSRTDEGYYRILIESQLNADDEKFRGFLRLNKNQFDFVLSLIHDDLNKQSTNRVKILVSQRGKLALTLR</sequence>
<reference evidence="1 2" key="1">
    <citation type="journal article" date="2021" name="BMC Biol.">
        <title>Horizontally acquired antibacterial genes associated with adaptive radiation of ladybird beetles.</title>
        <authorList>
            <person name="Li H.S."/>
            <person name="Tang X.F."/>
            <person name="Huang Y.H."/>
            <person name="Xu Z.Y."/>
            <person name="Chen M.L."/>
            <person name="Du X.Y."/>
            <person name="Qiu B.Y."/>
            <person name="Chen P.T."/>
            <person name="Zhang W."/>
            <person name="Slipinski A."/>
            <person name="Escalona H.E."/>
            <person name="Waterhouse R.M."/>
            <person name="Zwick A."/>
            <person name="Pang H."/>
        </authorList>
    </citation>
    <scope>NUCLEOTIDE SEQUENCE [LARGE SCALE GENOMIC DNA]</scope>
    <source>
        <strain evidence="1">SYSU2018</strain>
    </source>
</reference>
<dbReference type="AlphaFoldDB" id="A0ABD2NLV0"/>
<evidence type="ECO:0000313" key="1">
    <source>
        <dbReference type="EMBL" id="KAL3279529.1"/>
    </source>
</evidence>
<comment type="caution">
    <text evidence="1">The sequence shown here is derived from an EMBL/GenBank/DDBJ whole genome shotgun (WGS) entry which is preliminary data.</text>
</comment>
<keyword evidence="2" id="KW-1185">Reference proteome</keyword>
<evidence type="ECO:0000313" key="2">
    <source>
        <dbReference type="Proteomes" id="UP001516400"/>
    </source>
</evidence>
<accession>A0ABD2NLV0</accession>
<name>A0ABD2NLV0_9CUCU</name>
<proteinExistence type="predicted"/>
<organism evidence="1 2">
    <name type="scientific">Cryptolaemus montrouzieri</name>
    <dbReference type="NCBI Taxonomy" id="559131"/>
    <lineage>
        <taxon>Eukaryota</taxon>
        <taxon>Metazoa</taxon>
        <taxon>Ecdysozoa</taxon>
        <taxon>Arthropoda</taxon>
        <taxon>Hexapoda</taxon>
        <taxon>Insecta</taxon>
        <taxon>Pterygota</taxon>
        <taxon>Neoptera</taxon>
        <taxon>Endopterygota</taxon>
        <taxon>Coleoptera</taxon>
        <taxon>Polyphaga</taxon>
        <taxon>Cucujiformia</taxon>
        <taxon>Coccinelloidea</taxon>
        <taxon>Coccinellidae</taxon>
        <taxon>Scymninae</taxon>
        <taxon>Scymnini</taxon>
        <taxon>Cryptolaemus</taxon>
    </lineage>
</organism>
<protein>
    <submittedName>
        <fullName evidence="1">Uncharacterized protein</fullName>
    </submittedName>
</protein>
<dbReference type="Proteomes" id="UP001516400">
    <property type="component" value="Unassembled WGS sequence"/>
</dbReference>